<sequence>MRYFEYNKAQKEVVAVNEYKIRELIKQNKGIITAKELTDNKIDSWYLTNLVKKGELERVTRGVYFDPNFDNYDELYFFQLQNKACIYSYQTALYLHRLTDRLPFSNEVTVKQGYNAWRIKNSVIVHQVKKEWYELGKAEIKTDMGNIVCAYDMERTICDLVRDRKNQDPEIFSKAWNLYIKNDSKDVWKLRKYAQNLGISKKIEDILEVIVYE</sequence>
<comment type="caution">
    <text evidence="2">The sequence shown here is derived from an EMBL/GenBank/DDBJ whole genome shotgun (WGS) entry which is preliminary data.</text>
</comment>
<dbReference type="AlphaFoldDB" id="D0BL78"/>
<name>D0BL78_9LACT</name>
<dbReference type="EMBL" id="ACRF02000011">
    <property type="protein sequence ID" value="EEW93831.2"/>
    <property type="molecule type" value="Genomic_DNA"/>
</dbReference>
<evidence type="ECO:0000313" key="2">
    <source>
        <dbReference type="EMBL" id="EEW93831.2"/>
    </source>
</evidence>
<dbReference type="InterPro" id="IPR025159">
    <property type="entry name" value="AbiEi_N"/>
</dbReference>
<dbReference type="eggNOG" id="COG5340">
    <property type="taxonomic scope" value="Bacteria"/>
</dbReference>
<organism evidence="2 3">
    <name type="scientific">Granulicatella elegans ATCC 700633</name>
    <dbReference type="NCBI Taxonomy" id="626369"/>
    <lineage>
        <taxon>Bacteria</taxon>
        <taxon>Bacillati</taxon>
        <taxon>Bacillota</taxon>
        <taxon>Bacilli</taxon>
        <taxon>Lactobacillales</taxon>
        <taxon>Carnobacteriaceae</taxon>
        <taxon>Granulicatella</taxon>
    </lineage>
</organism>
<evidence type="ECO:0000259" key="1">
    <source>
        <dbReference type="Pfam" id="PF13338"/>
    </source>
</evidence>
<evidence type="ECO:0000313" key="3">
    <source>
        <dbReference type="Proteomes" id="UP000002939"/>
    </source>
</evidence>
<gene>
    <name evidence="2" type="ORF">HMPREF0446_00713</name>
</gene>
<dbReference type="Proteomes" id="UP000002939">
    <property type="component" value="Unassembled WGS sequence"/>
</dbReference>
<reference evidence="2" key="2">
    <citation type="submission" date="2011-10" db="EMBL/GenBank/DDBJ databases">
        <title>The Genome Sequence of Granulicatella elegans ATCC 700633.</title>
        <authorList>
            <consortium name="The Broad Institute Genome Sequencing Platform"/>
            <consortium name="The Broad Institute Genome Sequencing Center for Infectious Disease"/>
            <person name="Earl A."/>
            <person name="Ward D."/>
            <person name="Feldgarden M."/>
            <person name="Gevers D."/>
            <person name="Sibley C.D."/>
            <person name="Field T.R."/>
            <person name="Grinwis M."/>
            <person name="Eshaghurshan C.S."/>
            <person name="Surette M.G."/>
            <person name="Young S.K."/>
            <person name="Zeng Q."/>
            <person name="Gargeya S."/>
            <person name="Fitzgerald M."/>
            <person name="Haas B."/>
            <person name="Abouelleil A."/>
            <person name="Alvarado L."/>
            <person name="Arachchi H.M."/>
            <person name="Berlin A."/>
            <person name="Brown A."/>
            <person name="Chapman S.B."/>
            <person name="Chen Z."/>
            <person name="Dunbar C."/>
            <person name="Freedman E."/>
            <person name="Gearin G."/>
            <person name="Goldberg J."/>
            <person name="Griggs A."/>
            <person name="Gujja S."/>
            <person name="Heiman D."/>
            <person name="Howarth C."/>
            <person name="Larson L."/>
            <person name="Lui A."/>
            <person name="MacDonald P.J.P."/>
            <person name="Montmayeur A."/>
            <person name="Murphy C."/>
            <person name="Neiman D."/>
            <person name="Pearson M."/>
            <person name="Priest M."/>
            <person name="Roberts A."/>
            <person name="Saif S."/>
            <person name="Shea T."/>
            <person name="Shenoy N."/>
            <person name="Sisk P."/>
            <person name="Stolte C."/>
            <person name="Sykes S."/>
            <person name="Wortman J."/>
            <person name="Nusbaum C."/>
            <person name="Birren B."/>
        </authorList>
    </citation>
    <scope>NUCLEOTIDE SEQUENCE [LARGE SCALE GENOMIC DNA]</scope>
    <source>
        <strain evidence="2">ATCC 700633</strain>
    </source>
</reference>
<dbReference type="STRING" id="626369.HMPREF0446_00713"/>
<dbReference type="HOGENOM" id="CLU_089333_1_2_9"/>
<accession>D0BL78</accession>
<reference evidence="2" key="1">
    <citation type="submission" date="2009-09" db="EMBL/GenBank/DDBJ databases">
        <authorList>
            <consortium name="The Broad Institute Genome Sequencing Platform"/>
            <person name="Ward D."/>
            <person name="Feldgarden M."/>
            <person name="Earl A."/>
            <person name="Young S.K."/>
            <person name="Zeng Q."/>
            <person name="Koehrsen M."/>
            <person name="Alvarado L."/>
            <person name="Berlin A."/>
            <person name="Bochicchio J."/>
            <person name="Borenstein D."/>
            <person name="Chapman S.B."/>
            <person name="Chen Z."/>
            <person name="Engels R."/>
            <person name="Freedman E."/>
            <person name="Gellesch M."/>
            <person name="Goldberg J."/>
            <person name="Griggs A."/>
            <person name="Gujja S."/>
            <person name="Heilman E."/>
            <person name="Heiman D."/>
            <person name="Hepburn T."/>
            <person name="Howarth C."/>
            <person name="Jen D."/>
            <person name="Larson L."/>
            <person name="Lewis B."/>
            <person name="Mehta T."/>
            <person name="Park D."/>
            <person name="Pearson M."/>
            <person name="Roberts A."/>
            <person name="Saif S."/>
            <person name="Shea T."/>
            <person name="Shenoy N."/>
            <person name="Sisk P."/>
            <person name="Stolte C."/>
            <person name="Sykes S."/>
            <person name="Thomson T."/>
            <person name="Walk T."/>
            <person name="White J."/>
            <person name="Yandava C."/>
            <person name="Sibley C.D."/>
            <person name="Field T.R."/>
            <person name="Grinwis M."/>
            <person name="Eshaghurshan C.S."/>
            <person name="Surette M.G."/>
            <person name="Haas B."/>
            <person name="Nusbaum C."/>
            <person name="Birren B."/>
        </authorList>
    </citation>
    <scope>NUCLEOTIDE SEQUENCE [LARGE SCALE GENOMIC DNA]</scope>
    <source>
        <strain evidence="2">ATCC 700633</strain>
    </source>
</reference>
<protein>
    <recommendedName>
        <fullName evidence="1">AbiEi antitoxin N-terminal domain-containing protein</fullName>
    </recommendedName>
</protein>
<feature type="domain" description="AbiEi antitoxin N-terminal" evidence="1">
    <location>
        <begin position="20"/>
        <end position="64"/>
    </location>
</feature>
<dbReference type="Pfam" id="PF13338">
    <property type="entry name" value="AbiEi_4"/>
    <property type="match status" value="1"/>
</dbReference>
<proteinExistence type="predicted"/>
<keyword evidence="3" id="KW-1185">Reference proteome</keyword>